<proteinExistence type="predicted"/>
<evidence type="ECO:0000313" key="1">
    <source>
        <dbReference type="EMBL" id="KAK9806207.1"/>
    </source>
</evidence>
<dbReference type="Proteomes" id="UP001489004">
    <property type="component" value="Unassembled WGS sequence"/>
</dbReference>
<dbReference type="Pfam" id="PF00106">
    <property type="entry name" value="adh_short"/>
    <property type="match status" value="1"/>
</dbReference>
<dbReference type="PANTHER" id="PTHR43431:SF7">
    <property type="entry name" value="OXIDOREDUCTASE, SHORT CHAIN DEHYDROGENASE_REDUCTASE FAMILY (AFU_ORTHOLOGUE AFUA_5G14000)"/>
    <property type="match status" value="1"/>
</dbReference>
<dbReference type="InterPro" id="IPR002347">
    <property type="entry name" value="SDR_fam"/>
</dbReference>
<sequence>MALAKTAVVVGVGPGLGAAVARRFGKEGYKVAVLSRDLQKLQPVVQQIEQEGGQALAVPCDAGKPEDVQRAFKQINDTLGPAEVLVYNAGPGFAWPPPGVLDVKPEDLASAFAIGTTGALVAAQQVLPAMLEAKKGTILFTGATASLRGGPKFIRLACPKFALRALAQSIAREVQPQGVHVAHVIVDGQIYLPTSRDRFPDRPTETFLDPDAMADTYWHLHQQHPTSWTHELDLRPSTEKW</sequence>
<evidence type="ECO:0000313" key="2">
    <source>
        <dbReference type="Proteomes" id="UP001489004"/>
    </source>
</evidence>
<dbReference type="PRINTS" id="PR00081">
    <property type="entry name" value="GDHRDH"/>
</dbReference>
<keyword evidence="2" id="KW-1185">Reference proteome</keyword>
<organism evidence="1 2">
    <name type="scientific">[Myrmecia] bisecta</name>
    <dbReference type="NCBI Taxonomy" id="41462"/>
    <lineage>
        <taxon>Eukaryota</taxon>
        <taxon>Viridiplantae</taxon>
        <taxon>Chlorophyta</taxon>
        <taxon>core chlorophytes</taxon>
        <taxon>Trebouxiophyceae</taxon>
        <taxon>Trebouxiales</taxon>
        <taxon>Trebouxiaceae</taxon>
        <taxon>Myrmecia</taxon>
    </lineage>
</organism>
<accession>A0AAW1PBE7</accession>
<gene>
    <name evidence="1" type="ORF">WJX72_005341</name>
</gene>
<reference evidence="1 2" key="1">
    <citation type="journal article" date="2024" name="Nat. Commun.">
        <title>Phylogenomics reveals the evolutionary origins of lichenization in chlorophyte algae.</title>
        <authorList>
            <person name="Puginier C."/>
            <person name="Libourel C."/>
            <person name="Otte J."/>
            <person name="Skaloud P."/>
            <person name="Haon M."/>
            <person name="Grisel S."/>
            <person name="Petersen M."/>
            <person name="Berrin J.G."/>
            <person name="Delaux P.M."/>
            <person name="Dal Grande F."/>
            <person name="Keller J."/>
        </authorList>
    </citation>
    <scope>NUCLEOTIDE SEQUENCE [LARGE SCALE GENOMIC DNA]</scope>
    <source>
        <strain evidence="1 2">SAG 2043</strain>
    </source>
</reference>
<name>A0AAW1PBE7_9CHLO</name>
<dbReference type="Gene3D" id="3.40.50.720">
    <property type="entry name" value="NAD(P)-binding Rossmann-like Domain"/>
    <property type="match status" value="1"/>
</dbReference>
<dbReference type="AlphaFoldDB" id="A0AAW1PBE7"/>
<dbReference type="PANTHER" id="PTHR43431">
    <property type="entry name" value="OXIDOREDUCTASE, SHORT CHAIN DEHYDROGENASE/REDUCTASE FAMILY (AFU_ORTHOLOGUE AFUA_5G14000)"/>
    <property type="match status" value="1"/>
</dbReference>
<dbReference type="SUPFAM" id="SSF51735">
    <property type="entry name" value="NAD(P)-binding Rossmann-fold domains"/>
    <property type="match status" value="1"/>
</dbReference>
<dbReference type="InterPro" id="IPR036291">
    <property type="entry name" value="NAD(P)-bd_dom_sf"/>
</dbReference>
<protein>
    <submittedName>
        <fullName evidence="1">Uncharacterized protein</fullName>
    </submittedName>
</protein>
<comment type="caution">
    <text evidence="1">The sequence shown here is derived from an EMBL/GenBank/DDBJ whole genome shotgun (WGS) entry which is preliminary data.</text>
</comment>
<dbReference type="EMBL" id="JALJOR010000014">
    <property type="protein sequence ID" value="KAK9806207.1"/>
    <property type="molecule type" value="Genomic_DNA"/>
</dbReference>